<sequence length="241" mass="26130">MDKLANPLQYPLAVLLGGIVLVAGARLARLPVPVIVPVAAIVSTAVAIAIETRQPPEVDLENPELVRQVRAARLQAERLVRQAEDLREEAARLLTGGEQLELLSVVQYACDRASELPERVDAFTRRLHGSDSLLSIRDLEAQLQAVWSQQPPGSDAALTQRDRLIASLERNLALAREGQDARQAQVIALSTAIADAVGTMQELQNQLRVADLTDADRIRALRSLGDDLQGLEANLGVLVAR</sequence>
<dbReference type="EMBL" id="ASSJ01000035">
    <property type="protein sequence ID" value="ERN42034.1"/>
    <property type="molecule type" value="Genomic_DNA"/>
</dbReference>
<dbReference type="InParanoid" id="U5DN36"/>
<gene>
    <name evidence="2" type="ORF">KR51_00013690</name>
</gene>
<comment type="caution">
    <text evidence="2">The sequence shown here is derived from an EMBL/GenBank/DDBJ whole genome shotgun (WGS) entry which is preliminary data.</text>
</comment>
<organism evidence="2 3">
    <name type="scientific">Rubidibacter lacunae KORDI 51-2</name>
    <dbReference type="NCBI Taxonomy" id="582515"/>
    <lineage>
        <taxon>Bacteria</taxon>
        <taxon>Bacillati</taxon>
        <taxon>Cyanobacteriota</taxon>
        <taxon>Cyanophyceae</taxon>
        <taxon>Oscillatoriophycideae</taxon>
        <taxon>Chroococcales</taxon>
        <taxon>Aphanothecaceae</taxon>
        <taxon>Rubidibacter</taxon>
    </lineage>
</organism>
<dbReference type="PATRIC" id="fig|582515.4.peg.1529"/>
<feature type="coiled-coil region" evidence="1">
    <location>
        <begin position="66"/>
        <end position="96"/>
    </location>
</feature>
<dbReference type="Proteomes" id="UP000016960">
    <property type="component" value="Unassembled WGS sequence"/>
</dbReference>
<evidence type="ECO:0000313" key="3">
    <source>
        <dbReference type="Proteomes" id="UP000016960"/>
    </source>
</evidence>
<reference evidence="2 3" key="1">
    <citation type="submission" date="2013-05" db="EMBL/GenBank/DDBJ databases">
        <title>Draft genome sequence of Rubidibacter lacunae KORDI 51-2.</title>
        <authorList>
            <person name="Choi D.H."/>
            <person name="Noh J.H."/>
            <person name="Kwon K.-K."/>
            <person name="Lee J.-H."/>
            <person name="Ryu J.-Y."/>
        </authorList>
    </citation>
    <scope>NUCLEOTIDE SEQUENCE [LARGE SCALE GENOMIC DNA]</scope>
    <source>
        <strain evidence="2 3">KORDI 51-2</strain>
    </source>
</reference>
<dbReference type="STRING" id="582515.KR51_00013690"/>
<dbReference type="RefSeq" id="WP_022605924.1">
    <property type="nucleotide sequence ID" value="NZ_ASSJ01000035.1"/>
</dbReference>
<dbReference type="eggNOG" id="COG1840">
    <property type="taxonomic scope" value="Bacteria"/>
</dbReference>
<accession>U5DN36</accession>
<protein>
    <submittedName>
        <fullName evidence="2">Uncharacterized protein</fullName>
    </submittedName>
</protein>
<dbReference type="AlphaFoldDB" id="U5DN36"/>
<proteinExistence type="predicted"/>
<evidence type="ECO:0000313" key="2">
    <source>
        <dbReference type="EMBL" id="ERN42034.1"/>
    </source>
</evidence>
<keyword evidence="3" id="KW-1185">Reference proteome</keyword>
<dbReference type="OrthoDB" id="483551at2"/>
<evidence type="ECO:0000256" key="1">
    <source>
        <dbReference type="SAM" id="Coils"/>
    </source>
</evidence>
<keyword evidence="1" id="KW-0175">Coiled coil</keyword>
<name>U5DN36_9CHRO</name>